<keyword evidence="4" id="KW-0808">Transferase</keyword>
<dbReference type="Gene3D" id="3.30.565.10">
    <property type="entry name" value="Histidine kinase-like ATPase, C-terminal domain"/>
    <property type="match status" value="1"/>
</dbReference>
<evidence type="ECO:0000256" key="2">
    <source>
        <dbReference type="ARBA" id="ARBA00012438"/>
    </source>
</evidence>
<reference evidence="11 12" key="1">
    <citation type="submission" date="2024-09" db="EMBL/GenBank/DDBJ databases">
        <authorList>
            <person name="Sun Q."/>
            <person name="Mori K."/>
        </authorList>
    </citation>
    <scope>NUCLEOTIDE SEQUENCE [LARGE SCALE GENOMIC DNA]</scope>
    <source>
        <strain evidence="11 12">KCTC 23315</strain>
    </source>
</reference>
<evidence type="ECO:0000313" key="12">
    <source>
        <dbReference type="Proteomes" id="UP001589813"/>
    </source>
</evidence>
<evidence type="ECO:0000256" key="6">
    <source>
        <dbReference type="ARBA" id="ARBA00022777"/>
    </source>
</evidence>
<keyword evidence="8" id="KW-0902">Two-component regulatory system</keyword>
<evidence type="ECO:0000313" key="11">
    <source>
        <dbReference type="EMBL" id="MFC0046762.1"/>
    </source>
</evidence>
<dbReference type="EMBL" id="JBHLXP010000001">
    <property type="protein sequence ID" value="MFC0046762.1"/>
    <property type="molecule type" value="Genomic_DNA"/>
</dbReference>
<keyword evidence="9" id="KW-0175">Coiled coil</keyword>
<keyword evidence="7" id="KW-0067">ATP-binding</keyword>
<dbReference type="EC" id="2.7.13.3" evidence="2"/>
<gene>
    <name evidence="11" type="ORF">ACFFJP_00500</name>
</gene>
<keyword evidence="5" id="KW-0547">Nucleotide-binding</keyword>
<dbReference type="PANTHER" id="PTHR43065">
    <property type="entry name" value="SENSOR HISTIDINE KINASE"/>
    <property type="match status" value="1"/>
</dbReference>
<dbReference type="InterPro" id="IPR005467">
    <property type="entry name" value="His_kinase_dom"/>
</dbReference>
<dbReference type="Pfam" id="PF02518">
    <property type="entry name" value="HATPase_c"/>
    <property type="match status" value="1"/>
</dbReference>
<dbReference type="PROSITE" id="PS50109">
    <property type="entry name" value="HIS_KIN"/>
    <property type="match status" value="1"/>
</dbReference>
<organism evidence="11 12">
    <name type="scientific">Rheinheimera tilapiae</name>
    <dbReference type="NCBI Taxonomy" id="875043"/>
    <lineage>
        <taxon>Bacteria</taxon>
        <taxon>Pseudomonadati</taxon>
        <taxon>Pseudomonadota</taxon>
        <taxon>Gammaproteobacteria</taxon>
        <taxon>Chromatiales</taxon>
        <taxon>Chromatiaceae</taxon>
        <taxon>Rheinheimera</taxon>
    </lineage>
</organism>
<accession>A0ABV6B9K0</accession>
<protein>
    <recommendedName>
        <fullName evidence="2">histidine kinase</fullName>
        <ecNumber evidence="2">2.7.13.3</ecNumber>
    </recommendedName>
</protein>
<dbReference type="InterPro" id="IPR036890">
    <property type="entry name" value="HATPase_C_sf"/>
</dbReference>
<evidence type="ECO:0000256" key="4">
    <source>
        <dbReference type="ARBA" id="ARBA00022679"/>
    </source>
</evidence>
<dbReference type="Gene3D" id="1.10.287.130">
    <property type="match status" value="1"/>
</dbReference>
<dbReference type="SMART" id="SM00387">
    <property type="entry name" value="HATPase_c"/>
    <property type="match status" value="1"/>
</dbReference>
<dbReference type="RefSeq" id="WP_377239341.1">
    <property type="nucleotide sequence ID" value="NZ_JBHLXP010000001.1"/>
</dbReference>
<feature type="domain" description="Histidine kinase" evidence="10">
    <location>
        <begin position="68"/>
        <end position="300"/>
    </location>
</feature>
<dbReference type="Proteomes" id="UP001589813">
    <property type="component" value="Unassembled WGS sequence"/>
</dbReference>
<evidence type="ECO:0000259" key="10">
    <source>
        <dbReference type="PROSITE" id="PS50109"/>
    </source>
</evidence>
<dbReference type="CDD" id="cd00082">
    <property type="entry name" value="HisKA"/>
    <property type="match status" value="1"/>
</dbReference>
<dbReference type="GO" id="GO:0016301">
    <property type="term" value="F:kinase activity"/>
    <property type="evidence" value="ECO:0007669"/>
    <property type="project" value="UniProtKB-KW"/>
</dbReference>
<keyword evidence="12" id="KW-1185">Reference proteome</keyword>
<comment type="catalytic activity">
    <reaction evidence="1">
        <text>ATP + protein L-histidine = ADP + protein N-phospho-L-histidine.</text>
        <dbReference type="EC" id="2.7.13.3"/>
    </reaction>
</comment>
<dbReference type="InterPro" id="IPR036097">
    <property type="entry name" value="HisK_dim/P_sf"/>
</dbReference>
<proteinExistence type="predicted"/>
<dbReference type="SUPFAM" id="SSF47384">
    <property type="entry name" value="Homodimeric domain of signal transducing histidine kinase"/>
    <property type="match status" value="1"/>
</dbReference>
<name>A0ABV6B9K0_9GAMM</name>
<evidence type="ECO:0000256" key="5">
    <source>
        <dbReference type="ARBA" id="ARBA00022741"/>
    </source>
</evidence>
<dbReference type="SUPFAM" id="SSF55874">
    <property type="entry name" value="ATPase domain of HSP90 chaperone/DNA topoisomerase II/histidine kinase"/>
    <property type="match status" value="1"/>
</dbReference>
<dbReference type="PRINTS" id="PR00344">
    <property type="entry name" value="BCTRLSENSOR"/>
</dbReference>
<feature type="coiled-coil region" evidence="9">
    <location>
        <begin position="32"/>
        <end position="59"/>
    </location>
</feature>
<evidence type="ECO:0000256" key="1">
    <source>
        <dbReference type="ARBA" id="ARBA00000085"/>
    </source>
</evidence>
<keyword evidence="6 11" id="KW-0418">Kinase</keyword>
<dbReference type="InterPro" id="IPR004358">
    <property type="entry name" value="Sig_transdc_His_kin-like_C"/>
</dbReference>
<dbReference type="PANTHER" id="PTHR43065:SF46">
    <property type="entry name" value="C4-DICARBOXYLATE TRANSPORT SENSOR PROTEIN DCTB"/>
    <property type="match status" value="1"/>
</dbReference>
<evidence type="ECO:0000256" key="8">
    <source>
        <dbReference type="ARBA" id="ARBA00023012"/>
    </source>
</evidence>
<dbReference type="InterPro" id="IPR003594">
    <property type="entry name" value="HATPase_dom"/>
</dbReference>
<keyword evidence="3" id="KW-0597">Phosphoprotein</keyword>
<comment type="caution">
    <text evidence="11">The sequence shown here is derived from an EMBL/GenBank/DDBJ whole genome shotgun (WGS) entry which is preliminary data.</text>
</comment>
<evidence type="ECO:0000256" key="7">
    <source>
        <dbReference type="ARBA" id="ARBA00022840"/>
    </source>
</evidence>
<evidence type="ECO:0000256" key="3">
    <source>
        <dbReference type="ARBA" id="ARBA00022553"/>
    </source>
</evidence>
<sequence>MSEPYDYSRAWQREKLARQQAELLLQDKTRALYEKVLELEASKHELEQAQEQLLQTQKLQAIGQLTAGLAHEINNPLAFCMADVRTLAAYQQQLSAMLGEVVQQYPDAATLLQRANTDWLLADSADIVAQLEAGMGRIQQIVGQLHHFSVLGQSAAVRMSLLQLWSNVWMNIAPSRLSEIEVQQQLCDVQVEVHCTEMVTALTHILDNALKAQPTSIRLHCERQTKERVMVVIEDNGHGMSTEVLSRIFDPFFTTRDVGDGRGLGLTVSYAIVRQHGGQIEFQSSPGKGTVCTITLPCLDN</sequence>
<evidence type="ECO:0000256" key="9">
    <source>
        <dbReference type="SAM" id="Coils"/>
    </source>
</evidence>
<dbReference type="InterPro" id="IPR003661">
    <property type="entry name" value="HisK_dim/P_dom"/>
</dbReference>